<dbReference type="PANTHER" id="PTHR34653:SF1">
    <property type="entry name" value="FLAGELLAR HOOK-BASAL BODY COMPLEX PROTEIN FLIE"/>
    <property type="match status" value="1"/>
</dbReference>
<gene>
    <name evidence="4 6" type="primary">fliE</name>
    <name evidence="6" type="ORF">V5F89_01505</name>
</gene>
<dbReference type="PRINTS" id="PR01006">
    <property type="entry name" value="FLGHOOKFLIE"/>
</dbReference>
<comment type="similarity">
    <text evidence="2 4">Belongs to the FliE family.</text>
</comment>
<reference evidence="6 7" key="1">
    <citation type="submission" date="2024-02" db="EMBL/GenBank/DDBJ databases">
        <title>The whole genome sequence of five bacterial samples isolated from Abu Dhabi Sabkha-shore region.</title>
        <authorList>
            <person name="Sudalaimuthuasari N."/>
            <person name="Sarfraz B."/>
            <person name="Tuyisabe J.D."/>
            <person name="Mugisha Ntwali L.D.M."/>
            <person name="Ali A.I.A.A."/>
            <person name="Almansoori S.Z.A."/>
            <person name="Alajami H.S.A."/>
            <person name="Almeqbaali A.A.S."/>
            <person name="Kundu B."/>
            <person name="Saeed E.E."/>
            <person name="Sukumarinath V."/>
            <person name="Mishra A.K."/>
            <person name="Hazzouri K.M."/>
            <person name="Almaskari R."/>
            <person name="Sharma A.K."/>
            <person name="Amiri K.M.A."/>
        </authorList>
    </citation>
    <scope>NUCLEOTIDE SEQUENCE [LARGE SCALE GENOMIC DNA]</scope>
    <source>
        <strain evidence="7">kcgeb_sd</strain>
    </source>
</reference>
<keyword evidence="3 4" id="KW-0975">Bacterial flagellum</keyword>
<dbReference type="InterPro" id="IPR001624">
    <property type="entry name" value="FliE"/>
</dbReference>
<keyword evidence="6" id="KW-0966">Cell projection</keyword>
<keyword evidence="7" id="KW-1185">Reference proteome</keyword>
<evidence type="ECO:0000313" key="6">
    <source>
        <dbReference type="EMBL" id="WWA47610.1"/>
    </source>
</evidence>
<organism evidence="6 7">
    <name type="scientific">Pelagerythrobacter marensis</name>
    <dbReference type="NCBI Taxonomy" id="543877"/>
    <lineage>
        <taxon>Bacteria</taxon>
        <taxon>Pseudomonadati</taxon>
        <taxon>Pseudomonadota</taxon>
        <taxon>Alphaproteobacteria</taxon>
        <taxon>Sphingomonadales</taxon>
        <taxon>Erythrobacteraceae</taxon>
        <taxon>Pelagerythrobacter</taxon>
    </lineage>
</organism>
<name>A0ABZ2DB88_9SPHN</name>
<accession>A0ABZ2DB88</accession>
<evidence type="ECO:0000256" key="2">
    <source>
        <dbReference type="ARBA" id="ARBA00009272"/>
    </source>
</evidence>
<dbReference type="Pfam" id="PF02049">
    <property type="entry name" value="FliE"/>
    <property type="match status" value="1"/>
</dbReference>
<evidence type="ECO:0000313" key="7">
    <source>
        <dbReference type="Proteomes" id="UP001335183"/>
    </source>
</evidence>
<dbReference type="HAMAP" id="MF_00724">
    <property type="entry name" value="FliE"/>
    <property type="match status" value="1"/>
</dbReference>
<sequence>MTEIAAVSSAIALDGTTPAIDRLGPPLPSRIAVDDAASFDAILAAGLESVDRKIATADNLVRQFAVDDDIPVHQVTLALEQARMSVELALEVRTRMLETYRELMNMQV</sequence>
<dbReference type="EMBL" id="CP144918">
    <property type="protein sequence ID" value="WWA47610.1"/>
    <property type="molecule type" value="Genomic_DNA"/>
</dbReference>
<proteinExistence type="inferred from homology"/>
<comment type="subcellular location">
    <subcellularLocation>
        <location evidence="1 4">Bacterial flagellum basal body</location>
    </subcellularLocation>
</comment>
<evidence type="ECO:0000256" key="4">
    <source>
        <dbReference type="HAMAP-Rule" id="MF_00724"/>
    </source>
</evidence>
<evidence type="ECO:0000256" key="5">
    <source>
        <dbReference type="NCBIfam" id="TIGR00205"/>
    </source>
</evidence>
<keyword evidence="6" id="KW-0282">Flagellum</keyword>
<evidence type="ECO:0000256" key="1">
    <source>
        <dbReference type="ARBA" id="ARBA00004117"/>
    </source>
</evidence>
<keyword evidence="6" id="KW-0969">Cilium</keyword>
<dbReference type="RefSeq" id="WP_338446500.1">
    <property type="nucleotide sequence ID" value="NZ_CP144918.1"/>
</dbReference>
<dbReference type="Proteomes" id="UP001335183">
    <property type="component" value="Chromosome"/>
</dbReference>
<protein>
    <recommendedName>
        <fullName evidence="4 5">Flagellar hook-basal body complex protein FliE</fullName>
    </recommendedName>
</protein>
<evidence type="ECO:0000256" key="3">
    <source>
        <dbReference type="ARBA" id="ARBA00023143"/>
    </source>
</evidence>
<dbReference type="NCBIfam" id="TIGR00205">
    <property type="entry name" value="fliE"/>
    <property type="match status" value="1"/>
</dbReference>
<dbReference type="PANTHER" id="PTHR34653">
    <property type="match status" value="1"/>
</dbReference>